<accession>A0A7R7HZW4</accession>
<keyword evidence="3" id="KW-1185">Reference proteome</keyword>
<dbReference type="KEGG" id="atl:Athai_53220"/>
<reference evidence="2 3" key="1">
    <citation type="submission" date="2020-08" db="EMBL/GenBank/DDBJ databases">
        <title>Whole genome shotgun sequence of Actinocatenispora thailandica NBRC 105041.</title>
        <authorList>
            <person name="Komaki H."/>
            <person name="Tamura T."/>
        </authorList>
    </citation>
    <scope>NUCLEOTIDE SEQUENCE [LARGE SCALE GENOMIC DNA]</scope>
    <source>
        <strain evidence="2 3">NBRC 105041</strain>
    </source>
</reference>
<protein>
    <submittedName>
        <fullName evidence="2">Alpha/beta hydrolase</fullName>
    </submittedName>
</protein>
<sequence length="366" mass="38747">MAERRSRARTAGLVGAAVGAAAAGVAGGIAVRALLTRRDRTPAAADPYRDEPFDALPVDAELIVTTDDGVDLHVEVVEPPGRGSPALTVVFVHGYALDSGTFHFQRKALSELTSPRLRIVAYDQPGHGRSGRHPAGEYSIDALGGALWRVLEEVAPDGPVALVGHSMGGMTIMALAERHPELFEQHGRVRAVALISTSAGELAGVPLGLPKLLPRASLLPALANAAKLTPGIIDRARDAAGDLAYLLTRRYGFAGAAPSPAVVRYVERMNARTSVESIAGYVKTLYGHRRYQALEALRHSRVLVIAGDKDVFTPLSHAQEITRLLPNATLLVLPDAGHMALLEYPEAVAEPLRVLLVAAAKKRSGA</sequence>
<organism evidence="2 3">
    <name type="scientific">Actinocatenispora thailandica</name>
    <dbReference type="NCBI Taxonomy" id="227318"/>
    <lineage>
        <taxon>Bacteria</taxon>
        <taxon>Bacillati</taxon>
        <taxon>Actinomycetota</taxon>
        <taxon>Actinomycetes</taxon>
        <taxon>Micromonosporales</taxon>
        <taxon>Micromonosporaceae</taxon>
        <taxon>Actinocatenispora</taxon>
    </lineage>
</organism>
<dbReference type="Proteomes" id="UP000611640">
    <property type="component" value="Chromosome"/>
</dbReference>
<dbReference type="InterPro" id="IPR000073">
    <property type="entry name" value="AB_hydrolase_1"/>
</dbReference>
<dbReference type="AlphaFoldDB" id="A0A7R7HZW4"/>
<name>A0A7R7HZW4_9ACTN</name>
<proteinExistence type="predicted"/>
<dbReference type="InterPro" id="IPR029058">
    <property type="entry name" value="AB_hydrolase_fold"/>
</dbReference>
<dbReference type="Gene3D" id="3.40.50.1820">
    <property type="entry name" value="alpha/beta hydrolase"/>
    <property type="match status" value="1"/>
</dbReference>
<keyword evidence="2" id="KW-0378">Hydrolase</keyword>
<evidence type="ECO:0000259" key="1">
    <source>
        <dbReference type="Pfam" id="PF00561"/>
    </source>
</evidence>
<dbReference type="GO" id="GO:0016020">
    <property type="term" value="C:membrane"/>
    <property type="evidence" value="ECO:0007669"/>
    <property type="project" value="TreeGrafter"/>
</dbReference>
<gene>
    <name evidence="2" type="ORF">Athai_53220</name>
</gene>
<dbReference type="RefSeq" id="WP_203963971.1">
    <property type="nucleotide sequence ID" value="NZ_AP023355.1"/>
</dbReference>
<evidence type="ECO:0000313" key="3">
    <source>
        <dbReference type="Proteomes" id="UP000611640"/>
    </source>
</evidence>
<feature type="domain" description="AB hydrolase-1" evidence="1">
    <location>
        <begin position="88"/>
        <end position="343"/>
    </location>
</feature>
<dbReference type="EMBL" id="AP023355">
    <property type="protein sequence ID" value="BCJ37819.1"/>
    <property type="molecule type" value="Genomic_DNA"/>
</dbReference>
<evidence type="ECO:0000313" key="2">
    <source>
        <dbReference type="EMBL" id="BCJ37819.1"/>
    </source>
</evidence>
<dbReference type="PANTHER" id="PTHR43798:SF33">
    <property type="entry name" value="HYDROLASE, PUTATIVE (AFU_ORTHOLOGUE AFUA_2G14860)-RELATED"/>
    <property type="match status" value="1"/>
</dbReference>
<dbReference type="PANTHER" id="PTHR43798">
    <property type="entry name" value="MONOACYLGLYCEROL LIPASE"/>
    <property type="match status" value="1"/>
</dbReference>
<dbReference type="SUPFAM" id="SSF53474">
    <property type="entry name" value="alpha/beta-Hydrolases"/>
    <property type="match status" value="1"/>
</dbReference>
<dbReference type="Pfam" id="PF00561">
    <property type="entry name" value="Abhydrolase_1"/>
    <property type="match status" value="1"/>
</dbReference>
<dbReference type="GO" id="GO:0016787">
    <property type="term" value="F:hydrolase activity"/>
    <property type="evidence" value="ECO:0007669"/>
    <property type="project" value="UniProtKB-KW"/>
</dbReference>
<dbReference type="InterPro" id="IPR050266">
    <property type="entry name" value="AB_hydrolase_sf"/>
</dbReference>